<dbReference type="AlphaFoldDB" id="A0A4R6JI14"/>
<comment type="caution">
    <text evidence="2">The sequence shown here is derived from an EMBL/GenBank/DDBJ whole genome shotgun (WGS) entry which is preliminary data.</text>
</comment>
<dbReference type="InterPro" id="IPR016181">
    <property type="entry name" value="Acyl_CoA_acyltransferase"/>
</dbReference>
<dbReference type="GO" id="GO:0016747">
    <property type="term" value="F:acyltransferase activity, transferring groups other than amino-acyl groups"/>
    <property type="evidence" value="ECO:0007669"/>
    <property type="project" value="InterPro"/>
</dbReference>
<dbReference type="Gene3D" id="3.40.630.30">
    <property type="match status" value="1"/>
</dbReference>
<dbReference type="SUPFAM" id="SSF55729">
    <property type="entry name" value="Acyl-CoA N-acyltransferases (Nat)"/>
    <property type="match status" value="1"/>
</dbReference>
<gene>
    <name evidence="2" type="ORF">EV643_12132</name>
</gene>
<dbReference type="OrthoDB" id="5144929at2"/>
<protein>
    <recommendedName>
        <fullName evidence="1">N-acetyltransferase domain-containing protein</fullName>
    </recommendedName>
</protein>
<evidence type="ECO:0000313" key="2">
    <source>
        <dbReference type="EMBL" id="TDO35760.1"/>
    </source>
</evidence>
<dbReference type="EMBL" id="SNWQ01000021">
    <property type="protein sequence ID" value="TDO35760.1"/>
    <property type="molecule type" value="Genomic_DNA"/>
</dbReference>
<evidence type="ECO:0000259" key="1">
    <source>
        <dbReference type="PROSITE" id="PS51186"/>
    </source>
</evidence>
<proteinExistence type="predicted"/>
<dbReference type="RefSeq" id="WP_133804235.1">
    <property type="nucleotide sequence ID" value="NZ_SNWQ01000021.1"/>
</dbReference>
<name>A0A4R6JI14_9ACTN</name>
<organism evidence="2 3">
    <name type="scientific">Kribbella caucasensis</name>
    <dbReference type="NCBI Taxonomy" id="2512215"/>
    <lineage>
        <taxon>Bacteria</taxon>
        <taxon>Bacillati</taxon>
        <taxon>Actinomycetota</taxon>
        <taxon>Actinomycetes</taxon>
        <taxon>Propionibacteriales</taxon>
        <taxon>Kribbellaceae</taxon>
        <taxon>Kribbella</taxon>
    </lineage>
</organism>
<dbReference type="PROSITE" id="PS51186">
    <property type="entry name" value="GNAT"/>
    <property type="match status" value="1"/>
</dbReference>
<sequence>MGWYDALEAGELASSPSEYESKRFGVSVDRVSVSASAGTPLSEVLAAVDKSTADVVVLRYPAREVSWFAALASGPRKALLADSLVYWSLPVGKGHRPAPLAGFNAKLETDIDDDLVDDLVGDIFGDYGNHYCANPLFDRALALAGYQEWARRSIAADGAVVLRGPDRRVLALATVDRQASWTEIELAGVVPSEQGRGRYAHLLAAVEDASTARRLVISTQGHNTGVQRAWARYGFEPVHTLLTVHLVTPGLLPGERFPASPAR</sequence>
<dbReference type="Proteomes" id="UP000295388">
    <property type="component" value="Unassembled WGS sequence"/>
</dbReference>
<keyword evidence="3" id="KW-1185">Reference proteome</keyword>
<feature type="domain" description="N-acetyltransferase" evidence="1">
    <location>
        <begin position="103"/>
        <end position="258"/>
    </location>
</feature>
<reference evidence="2 3" key="1">
    <citation type="submission" date="2019-03" db="EMBL/GenBank/DDBJ databases">
        <title>Genomic Encyclopedia of Type Strains, Phase III (KMG-III): the genomes of soil and plant-associated and newly described type strains.</title>
        <authorList>
            <person name="Whitman W."/>
        </authorList>
    </citation>
    <scope>NUCLEOTIDE SEQUENCE [LARGE SCALE GENOMIC DNA]</scope>
    <source>
        <strain evidence="2 3">VKM Ac-2527</strain>
    </source>
</reference>
<dbReference type="InterPro" id="IPR000182">
    <property type="entry name" value="GNAT_dom"/>
</dbReference>
<accession>A0A4R6JI14</accession>
<evidence type="ECO:0000313" key="3">
    <source>
        <dbReference type="Proteomes" id="UP000295388"/>
    </source>
</evidence>